<evidence type="ECO:0000256" key="1">
    <source>
        <dbReference type="SAM" id="MobiDB-lite"/>
    </source>
</evidence>
<keyword evidence="3" id="KW-1185">Reference proteome</keyword>
<reference evidence="2" key="1">
    <citation type="submission" date="2015-04" db="UniProtKB">
        <authorList>
            <consortium name="EnsemblPlants"/>
        </authorList>
    </citation>
    <scope>IDENTIFICATION</scope>
</reference>
<dbReference type="Gramene" id="OGLUM09G01420.1">
    <property type="protein sequence ID" value="OGLUM09G01420.1"/>
    <property type="gene ID" value="OGLUM09G01420"/>
</dbReference>
<evidence type="ECO:0000313" key="2">
    <source>
        <dbReference type="EnsemblPlants" id="OGLUM09G01420.1"/>
    </source>
</evidence>
<sequence length="124" mass="13389">MRLAATRMPVMVPSTPHTRRAAAKAISMTGAPRARPRRHRQGRPRRRWRSGPRTPRLATLSSSSSTSACRCQIRSMNYFSPPPPSSLVASTAPPLPAIPPAAGEGGLPPRRTGCTRRQTISARG</sequence>
<proteinExistence type="predicted"/>
<dbReference type="AlphaFoldDB" id="A0A0E0AZM8"/>
<reference evidence="2" key="2">
    <citation type="submission" date="2018-05" db="EMBL/GenBank/DDBJ databases">
        <title>OgluRS3 (Oryza glumaepatula Reference Sequence Version 3).</title>
        <authorList>
            <person name="Zhang J."/>
            <person name="Kudrna D."/>
            <person name="Lee S."/>
            <person name="Talag J."/>
            <person name="Welchert J."/>
            <person name="Wing R.A."/>
        </authorList>
    </citation>
    <scope>NUCLEOTIDE SEQUENCE [LARGE SCALE GENOMIC DNA]</scope>
</reference>
<organism evidence="2">
    <name type="scientific">Oryza glumipatula</name>
    <dbReference type="NCBI Taxonomy" id="40148"/>
    <lineage>
        <taxon>Eukaryota</taxon>
        <taxon>Viridiplantae</taxon>
        <taxon>Streptophyta</taxon>
        <taxon>Embryophyta</taxon>
        <taxon>Tracheophyta</taxon>
        <taxon>Spermatophyta</taxon>
        <taxon>Magnoliopsida</taxon>
        <taxon>Liliopsida</taxon>
        <taxon>Poales</taxon>
        <taxon>Poaceae</taxon>
        <taxon>BOP clade</taxon>
        <taxon>Oryzoideae</taxon>
        <taxon>Oryzeae</taxon>
        <taxon>Oryzinae</taxon>
        <taxon>Oryza</taxon>
    </lineage>
</organism>
<protein>
    <submittedName>
        <fullName evidence="2">Uncharacterized protein</fullName>
    </submittedName>
</protein>
<feature type="region of interest" description="Disordered" evidence="1">
    <location>
        <begin position="1"/>
        <end position="66"/>
    </location>
</feature>
<feature type="compositionally biased region" description="Basic residues" evidence="1">
    <location>
        <begin position="34"/>
        <end position="50"/>
    </location>
</feature>
<dbReference type="Proteomes" id="UP000026961">
    <property type="component" value="Chromosome 9"/>
</dbReference>
<accession>A0A0E0AZM8</accession>
<evidence type="ECO:0000313" key="3">
    <source>
        <dbReference type="Proteomes" id="UP000026961"/>
    </source>
</evidence>
<feature type="compositionally biased region" description="Polar residues" evidence="1">
    <location>
        <begin position="115"/>
        <end position="124"/>
    </location>
</feature>
<feature type="compositionally biased region" description="Low complexity" evidence="1">
    <location>
        <begin position="51"/>
        <end position="66"/>
    </location>
</feature>
<name>A0A0E0AZM8_9ORYZ</name>
<dbReference type="HOGENOM" id="CLU_2007508_0_0_1"/>
<dbReference type="EnsemblPlants" id="OGLUM09G01420.1">
    <property type="protein sequence ID" value="OGLUM09G01420.1"/>
    <property type="gene ID" value="OGLUM09G01420"/>
</dbReference>
<feature type="region of interest" description="Disordered" evidence="1">
    <location>
        <begin position="82"/>
        <end position="124"/>
    </location>
</feature>